<keyword evidence="1" id="KW-1133">Transmembrane helix</keyword>
<keyword evidence="3" id="KW-1185">Reference proteome</keyword>
<dbReference type="EMBL" id="JACFYF010000001">
    <property type="protein sequence ID" value="MBA5761311.1"/>
    <property type="molecule type" value="Genomic_DNA"/>
</dbReference>
<keyword evidence="1" id="KW-0472">Membrane</keyword>
<feature type="transmembrane region" description="Helical" evidence="1">
    <location>
        <begin position="142"/>
        <end position="163"/>
    </location>
</feature>
<dbReference type="AlphaFoldDB" id="A0A7W2FNF3"/>
<dbReference type="RefSeq" id="WP_182106394.1">
    <property type="nucleotide sequence ID" value="NZ_JACFYF010000001.1"/>
</dbReference>
<protein>
    <recommendedName>
        <fullName evidence="4">DedA family protein</fullName>
    </recommendedName>
</protein>
<organism evidence="2 3">
    <name type="scientific">Vibrio marinisediminis</name>
    <dbReference type="NCBI Taxonomy" id="2758441"/>
    <lineage>
        <taxon>Bacteria</taxon>
        <taxon>Pseudomonadati</taxon>
        <taxon>Pseudomonadota</taxon>
        <taxon>Gammaproteobacteria</taxon>
        <taxon>Vibrionales</taxon>
        <taxon>Vibrionaceae</taxon>
        <taxon>Vibrio</taxon>
    </lineage>
</organism>
<feature type="transmembrane region" description="Helical" evidence="1">
    <location>
        <begin position="112"/>
        <end position="136"/>
    </location>
</feature>
<accession>A0A7W2FNF3</accession>
<evidence type="ECO:0008006" key="4">
    <source>
        <dbReference type="Google" id="ProtNLM"/>
    </source>
</evidence>
<evidence type="ECO:0000313" key="2">
    <source>
        <dbReference type="EMBL" id="MBA5761311.1"/>
    </source>
</evidence>
<keyword evidence="1" id="KW-0812">Transmembrane</keyword>
<evidence type="ECO:0000313" key="3">
    <source>
        <dbReference type="Proteomes" id="UP000571701"/>
    </source>
</evidence>
<dbReference type="Proteomes" id="UP000571701">
    <property type="component" value="Unassembled WGS sequence"/>
</dbReference>
<gene>
    <name evidence="2" type="ORF">H2O73_03055</name>
</gene>
<evidence type="ECO:0000256" key="1">
    <source>
        <dbReference type="SAM" id="Phobius"/>
    </source>
</evidence>
<reference evidence="2 3" key="1">
    <citation type="submission" date="2020-07" db="EMBL/GenBank/DDBJ databases">
        <title>Vibrio marinisediminis sp. nov., isolated from marine sediment.</title>
        <authorList>
            <person name="Ji X."/>
        </authorList>
    </citation>
    <scope>NUCLEOTIDE SEQUENCE [LARGE SCALE GENOMIC DNA]</scope>
    <source>
        <strain evidence="2 3">404</strain>
    </source>
</reference>
<name>A0A7W2FNF3_9VIBR</name>
<feature type="transmembrane region" description="Helical" evidence="1">
    <location>
        <begin position="25"/>
        <end position="52"/>
    </location>
</feature>
<feature type="transmembrane region" description="Helical" evidence="1">
    <location>
        <begin position="58"/>
        <end position="79"/>
    </location>
</feature>
<sequence>MQQKQTVTNRVLNWVMKKGRKPKAVYVLAGISIGDFFVPALPTQTSVILLAWLHPKKAWIIALMFAVAAAMGASILVLISTLLDSYLQSAIPAEESSSYQSWETLKGYTNQYGLYALAAMSLLPTPPRSMVILSLLSGISSYLVVVTVFLGKLLWFGGVVFVVSRSPKWLVKLPWIGSKIVKSISQKQTQLQRAAADFNERDS</sequence>
<proteinExistence type="predicted"/>
<comment type="caution">
    <text evidence="2">The sequence shown here is derived from an EMBL/GenBank/DDBJ whole genome shotgun (WGS) entry which is preliminary data.</text>
</comment>